<dbReference type="SMART" id="SM00612">
    <property type="entry name" value="Kelch"/>
    <property type="match status" value="2"/>
</dbReference>
<dbReference type="Gene3D" id="2.120.10.80">
    <property type="entry name" value="Kelch-type beta propeller"/>
    <property type="match status" value="1"/>
</dbReference>
<proteinExistence type="predicted"/>
<protein>
    <submittedName>
        <fullName evidence="3">Uncharacterized protein</fullName>
    </submittedName>
</protein>
<gene>
    <name evidence="3" type="ORF">KIK155_LOCUS1659</name>
</gene>
<organism evidence="3 4">
    <name type="scientific">Rotaria socialis</name>
    <dbReference type="NCBI Taxonomy" id="392032"/>
    <lineage>
        <taxon>Eukaryota</taxon>
        <taxon>Metazoa</taxon>
        <taxon>Spiralia</taxon>
        <taxon>Gnathifera</taxon>
        <taxon>Rotifera</taxon>
        <taxon>Eurotatoria</taxon>
        <taxon>Bdelloidea</taxon>
        <taxon>Philodinida</taxon>
        <taxon>Philodinidae</taxon>
        <taxon>Rotaria</taxon>
    </lineage>
</organism>
<dbReference type="InterPro" id="IPR015915">
    <property type="entry name" value="Kelch-typ_b-propeller"/>
</dbReference>
<keyword evidence="1" id="KW-0880">Kelch repeat</keyword>
<keyword evidence="2" id="KW-0677">Repeat</keyword>
<dbReference type="Pfam" id="PF01344">
    <property type="entry name" value="Kelch_1"/>
    <property type="match status" value="2"/>
</dbReference>
<dbReference type="SUPFAM" id="SSF117281">
    <property type="entry name" value="Kelch motif"/>
    <property type="match status" value="1"/>
</dbReference>
<dbReference type="EMBL" id="CAJNYV010000041">
    <property type="protein sequence ID" value="CAF3331329.1"/>
    <property type="molecule type" value="Genomic_DNA"/>
</dbReference>
<comment type="caution">
    <text evidence="3">The sequence shown here is derived from an EMBL/GenBank/DDBJ whole genome shotgun (WGS) entry which is preliminary data.</text>
</comment>
<accession>A0A817UVB2</accession>
<dbReference type="AlphaFoldDB" id="A0A817UVB2"/>
<dbReference type="PANTHER" id="PTHR46344">
    <property type="entry name" value="OS02G0202900 PROTEIN"/>
    <property type="match status" value="1"/>
</dbReference>
<name>A0A817UVB2_9BILA</name>
<evidence type="ECO:0000313" key="3">
    <source>
        <dbReference type="EMBL" id="CAF3331329.1"/>
    </source>
</evidence>
<dbReference type="InterPro" id="IPR006652">
    <property type="entry name" value="Kelch_1"/>
</dbReference>
<dbReference type="PANTHER" id="PTHR46344:SF27">
    <property type="entry name" value="KELCH REPEAT SUPERFAMILY PROTEIN"/>
    <property type="match status" value="1"/>
</dbReference>
<reference evidence="3" key="1">
    <citation type="submission" date="2021-02" db="EMBL/GenBank/DDBJ databases">
        <authorList>
            <person name="Nowell W R."/>
        </authorList>
    </citation>
    <scope>NUCLEOTIDE SEQUENCE</scope>
</reference>
<evidence type="ECO:0000313" key="4">
    <source>
        <dbReference type="Proteomes" id="UP000663865"/>
    </source>
</evidence>
<sequence length="179" mass="18991">MNKDEKLANLDIQDMYTSIPGTRTVDVVINEIINQKHQWIIQNKINMINAGRSSHTSTLLANGEVLIGGGSDFSGALNSAELYDSSSGTWALANSLNVGRWGHTASILTNGQVLVSGGSNGSSVMASAELFDPPTGIWTITGGLNVRRWDHTSSLLTNGKVLVAAGYDNVAGINDAELY</sequence>
<dbReference type="Proteomes" id="UP000663865">
    <property type="component" value="Unassembled WGS sequence"/>
</dbReference>
<evidence type="ECO:0000256" key="1">
    <source>
        <dbReference type="ARBA" id="ARBA00022441"/>
    </source>
</evidence>
<evidence type="ECO:0000256" key="2">
    <source>
        <dbReference type="ARBA" id="ARBA00022737"/>
    </source>
</evidence>